<dbReference type="GO" id="GO:0006614">
    <property type="term" value="P:SRP-dependent cotranslational protein targeting to membrane"/>
    <property type="evidence" value="ECO:0007669"/>
    <property type="project" value="UniProtKB-UniRule"/>
</dbReference>
<name>A0A0F8DK90_CERFI</name>
<dbReference type="Pfam" id="PF02290">
    <property type="entry name" value="SRP14"/>
    <property type="match status" value="1"/>
</dbReference>
<dbReference type="SUPFAM" id="SSF54762">
    <property type="entry name" value="Signal recognition particle alu RNA binding heterodimer, SRP9/14"/>
    <property type="match status" value="1"/>
</dbReference>
<comment type="subcellular location">
    <subcellularLocation>
        <location evidence="1 7">Cytoplasm</location>
    </subcellularLocation>
</comment>
<feature type="compositionally biased region" description="Low complexity" evidence="8">
    <location>
        <begin position="127"/>
        <end position="139"/>
    </location>
</feature>
<evidence type="ECO:0000256" key="3">
    <source>
        <dbReference type="ARBA" id="ARBA00022490"/>
    </source>
</evidence>
<gene>
    <name evidence="9" type="ORF">CFO_g1324</name>
</gene>
<comment type="subunit">
    <text evidence="7">Component of a fungal signal recognition particle (SRP) complex that consists of a 7SL RNA molecule (scR1) and at least six protein subunits: SRP72, SRP68, SRP54, SEC65, SRP21 and SRP14.</text>
</comment>
<evidence type="ECO:0000256" key="4">
    <source>
        <dbReference type="ARBA" id="ARBA00022884"/>
    </source>
</evidence>
<evidence type="ECO:0000256" key="1">
    <source>
        <dbReference type="ARBA" id="ARBA00004496"/>
    </source>
</evidence>
<dbReference type="GO" id="GO:0005786">
    <property type="term" value="C:signal recognition particle, endoplasmic reticulum targeting"/>
    <property type="evidence" value="ECO:0007669"/>
    <property type="project" value="UniProtKB-UniRule"/>
</dbReference>
<evidence type="ECO:0000313" key="9">
    <source>
        <dbReference type="EMBL" id="KKF96324.1"/>
    </source>
</evidence>
<evidence type="ECO:0000313" key="10">
    <source>
        <dbReference type="Proteomes" id="UP000034841"/>
    </source>
</evidence>
<keyword evidence="4 7" id="KW-0694">RNA-binding</keyword>
<evidence type="ECO:0000256" key="5">
    <source>
        <dbReference type="ARBA" id="ARBA00023135"/>
    </source>
</evidence>
<sequence>MASNHLSNEDFFTRLAALFDDKKPKVHGSIYLVQKRLTYGQNIPAATDDSPTPDLDLAAPLPLIVRATNGKSKSKRKEKVKLSTVVQPGDLDRFYTRYADICKAGMVALKPRDRSKKKAKAKKKKTTTTTTATAVSTAS</sequence>
<reference evidence="9 10" key="1">
    <citation type="submission" date="2015-04" db="EMBL/GenBank/DDBJ databases">
        <title>Genome sequence of Ceratocystis platani, a major pathogen of plane trees.</title>
        <authorList>
            <person name="Belbahri L."/>
        </authorList>
    </citation>
    <scope>NUCLEOTIDE SEQUENCE [LARGE SCALE GENOMIC DNA]</scope>
    <source>
        <strain evidence="9 10">CFO</strain>
    </source>
</reference>
<dbReference type="GO" id="GO:0030942">
    <property type="term" value="F:endoplasmic reticulum signal peptide binding"/>
    <property type="evidence" value="ECO:0007669"/>
    <property type="project" value="UniProtKB-UniRule"/>
</dbReference>
<proteinExistence type="inferred from homology"/>
<keyword evidence="5 7" id="KW-0733">Signal recognition particle</keyword>
<comment type="function">
    <text evidence="7">Component of the signal recognition particle (SRP) complex, a ribonucleoprotein complex that mediates the cotranslational targeting of secretory and membrane proteins to the endoplasmic reticulum (ER).</text>
</comment>
<keyword evidence="3 7" id="KW-0963">Cytoplasm</keyword>
<dbReference type="InterPro" id="IPR009018">
    <property type="entry name" value="Signal_recog_particle_SRP9/14"/>
</dbReference>
<protein>
    <recommendedName>
        <fullName evidence="7">Signal recognition particle subunit SRP14</fullName>
    </recommendedName>
    <alternativeName>
        <fullName evidence="7">Signal recognition particle 14 kDa protein</fullName>
    </alternativeName>
</protein>
<evidence type="ECO:0000256" key="7">
    <source>
        <dbReference type="RuleBase" id="RU368100"/>
    </source>
</evidence>
<feature type="compositionally biased region" description="Basic residues" evidence="8">
    <location>
        <begin position="113"/>
        <end position="126"/>
    </location>
</feature>
<accession>A0A0F8DK90</accession>
<dbReference type="Proteomes" id="UP000034841">
    <property type="component" value="Unassembled WGS sequence"/>
</dbReference>
<organism evidence="9 10">
    <name type="scientific">Ceratocystis fimbriata f. sp. platani</name>
    <dbReference type="NCBI Taxonomy" id="88771"/>
    <lineage>
        <taxon>Eukaryota</taxon>
        <taxon>Fungi</taxon>
        <taxon>Dikarya</taxon>
        <taxon>Ascomycota</taxon>
        <taxon>Pezizomycotina</taxon>
        <taxon>Sordariomycetes</taxon>
        <taxon>Hypocreomycetidae</taxon>
        <taxon>Microascales</taxon>
        <taxon>Ceratocystidaceae</taxon>
        <taxon>Ceratocystis</taxon>
    </lineage>
</organism>
<evidence type="ECO:0000256" key="2">
    <source>
        <dbReference type="ARBA" id="ARBA00010349"/>
    </source>
</evidence>
<dbReference type="AlphaFoldDB" id="A0A0F8DK90"/>
<evidence type="ECO:0000256" key="8">
    <source>
        <dbReference type="SAM" id="MobiDB-lite"/>
    </source>
</evidence>
<comment type="similarity">
    <text evidence="2 7">Belongs to the SRP14 family.</text>
</comment>
<dbReference type="Gene3D" id="3.30.720.10">
    <property type="entry name" value="Signal recognition particle alu RNA binding heterodimer, srp9/1"/>
    <property type="match status" value="1"/>
</dbReference>
<keyword evidence="10" id="KW-1185">Reference proteome</keyword>
<evidence type="ECO:0000256" key="6">
    <source>
        <dbReference type="ARBA" id="ARBA00023274"/>
    </source>
</evidence>
<dbReference type="OrthoDB" id="19209at2759"/>
<dbReference type="InterPro" id="IPR003210">
    <property type="entry name" value="Signal_recog_particle_SRP14"/>
</dbReference>
<dbReference type="EMBL" id="LBBL01000048">
    <property type="protein sequence ID" value="KKF96324.1"/>
    <property type="molecule type" value="Genomic_DNA"/>
</dbReference>
<dbReference type="PANTHER" id="PTHR12013">
    <property type="entry name" value="SIGNAL RECOGNITION PARTICLE 14 KD PROTEIN"/>
    <property type="match status" value="1"/>
</dbReference>
<comment type="caution">
    <text evidence="9">The sequence shown here is derived from an EMBL/GenBank/DDBJ whole genome shotgun (WGS) entry which is preliminary data.</text>
</comment>
<dbReference type="GO" id="GO:0008312">
    <property type="term" value="F:7S RNA binding"/>
    <property type="evidence" value="ECO:0007669"/>
    <property type="project" value="UniProtKB-UniRule"/>
</dbReference>
<keyword evidence="6 7" id="KW-0687">Ribonucleoprotein</keyword>
<feature type="region of interest" description="Disordered" evidence="8">
    <location>
        <begin position="112"/>
        <end position="139"/>
    </location>
</feature>